<reference evidence="3" key="1">
    <citation type="submission" date="2022-10" db="EMBL/GenBank/DDBJ databases">
        <title>Description of Fervidibacillus gen. nov. in the family Fervidibacillaceae fam. nov. with two species, Fervidibacillus albus sp. nov., and Fervidibacillus halotolerans sp. nov., isolated from tidal flat sediments.</title>
        <authorList>
            <person name="Kwon K.K."/>
            <person name="Yang S.-H."/>
        </authorList>
    </citation>
    <scope>NUCLEOTIDE SEQUENCE</scope>
    <source>
        <strain evidence="3">JCM 19140</strain>
    </source>
</reference>
<evidence type="ECO:0000313" key="4">
    <source>
        <dbReference type="Proteomes" id="UP001209318"/>
    </source>
</evidence>
<evidence type="ECO:0000256" key="1">
    <source>
        <dbReference type="SAM" id="Phobius"/>
    </source>
</evidence>
<keyword evidence="1" id="KW-0472">Membrane</keyword>
<evidence type="ECO:0000259" key="2">
    <source>
        <dbReference type="Pfam" id="PF12164"/>
    </source>
</evidence>
<organism evidence="3 4">
    <name type="scientific">Perspicuibacillus lycopersici</name>
    <dbReference type="NCBI Taxonomy" id="1325689"/>
    <lineage>
        <taxon>Bacteria</taxon>
        <taxon>Bacillati</taxon>
        <taxon>Bacillota</taxon>
        <taxon>Bacilli</taxon>
        <taxon>Bacillales</taxon>
        <taxon>Bacillaceae</taxon>
        <taxon>Perspicuibacillus</taxon>
    </lineage>
</organism>
<name>A0AAE3IUQ4_9BACI</name>
<dbReference type="AlphaFoldDB" id="A0AAE3IUQ4"/>
<sequence length="206" mass="24351">MENTIYIRLRHRVEVKENERIRLKDVALIIAPENILPTLENLCIYEVTKEDKNTIIIDGMQVIKHITFQTNESEIQLIGPPQTIIEVVYKKSRLSFPIFLIVWFLLFIGSAFTIMNFHEDVSMQLVHQKLFYLLTGIKDSKPLVFQIPYSIGLGLGMILFFNHVFKKRINEEPSPLEVEMFNYQQAIDQYLVMHENKERMKKIHDR</sequence>
<keyword evidence="4" id="KW-1185">Reference proteome</keyword>
<dbReference type="EMBL" id="JAOUSF010000003">
    <property type="protein sequence ID" value="MCU9613761.1"/>
    <property type="molecule type" value="Genomic_DNA"/>
</dbReference>
<keyword evidence="1" id="KW-1133">Transmembrane helix</keyword>
<feature type="transmembrane region" description="Helical" evidence="1">
    <location>
        <begin position="94"/>
        <end position="115"/>
    </location>
</feature>
<dbReference type="InterPro" id="IPR038548">
    <property type="entry name" value="SporV_AA_N_sf"/>
</dbReference>
<dbReference type="Proteomes" id="UP001209318">
    <property type="component" value="Unassembled WGS sequence"/>
</dbReference>
<accession>A0AAE3IUQ4</accession>
<dbReference type="Pfam" id="PF12164">
    <property type="entry name" value="SporV_AA"/>
    <property type="match status" value="1"/>
</dbReference>
<proteinExistence type="predicted"/>
<dbReference type="RefSeq" id="WP_263073000.1">
    <property type="nucleotide sequence ID" value="NZ_JAOUSF010000003.1"/>
</dbReference>
<keyword evidence="1" id="KW-0812">Transmembrane</keyword>
<dbReference type="InterPro" id="IPR021997">
    <property type="entry name" value="SporV_AA"/>
</dbReference>
<gene>
    <name evidence="3" type="ORF">OEV98_09320</name>
</gene>
<comment type="caution">
    <text evidence="3">The sequence shown here is derived from an EMBL/GenBank/DDBJ whole genome shotgun (WGS) entry which is preliminary data.</text>
</comment>
<evidence type="ECO:0000313" key="3">
    <source>
        <dbReference type="EMBL" id="MCU9613761.1"/>
    </source>
</evidence>
<protein>
    <submittedName>
        <fullName evidence="3">Stage V sporulation protein AA</fullName>
    </submittedName>
</protein>
<dbReference type="Gene3D" id="2.60.480.10">
    <property type="entry name" value="eubacterium ventriosum atcc domain"/>
    <property type="match status" value="1"/>
</dbReference>
<feature type="domain" description="Stage V sporulation protein AA" evidence="2">
    <location>
        <begin position="2"/>
        <end position="91"/>
    </location>
</feature>
<feature type="transmembrane region" description="Helical" evidence="1">
    <location>
        <begin position="143"/>
        <end position="161"/>
    </location>
</feature>